<name>A0A266QAZ4_9GAMM</name>
<dbReference type="Gene3D" id="3.20.20.60">
    <property type="entry name" value="Phosphoenolpyruvate-binding domains"/>
    <property type="match status" value="1"/>
</dbReference>
<dbReference type="SUPFAM" id="SSF51621">
    <property type="entry name" value="Phosphoenolpyruvate/pyruvate domain"/>
    <property type="match status" value="1"/>
</dbReference>
<sequence>MPYGNISNSTSTANTALVKNITTTALRKLKAKGEKFVVISLYDAHMAAMAQRCGVEVVLVGDSLGMTVLGYDSTIPVTMEQMIYHVEAVARGNKKSLIIGDLPFMTYATPDDAMRNCMRIMQAGAQMVKLEGGAWLADTVRMLSERGVPVCAHLGLTPQSVNKLGGFRVQGRDEVGAEAILADAKLLADAGADLLVLECVPAALAARITRDIAIPVIGIGAGRDTDAQVLVINDILGLTEQPPKFSKNFLLEANDIPGAMQKYVADVKSGLFPGDDNIFF</sequence>
<accession>A0A266QAZ4</accession>
<dbReference type="PANTHER" id="PTHR20881:SF0">
    <property type="entry name" value="3-METHYL-2-OXOBUTANOATE HYDROXYMETHYLTRANSFERASE"/>
    <property type="match status" value="1"/>
</dbReference>
<comment type="caution">
    <text evidence="12">The sequence shown here is derived from an EMBL/GenBank/DDBJ whole genome shotgun (WGS) entry which is preliminary data.</text>
</comment>
<dbReference type="EC" id="2.1.2.11" evidence="8"/>
<dbReference type="AlphaFoldDB" id="A0A266QAZ4"/>
<keyword evidence="5 8" id="KW-0808">Transferase</keyword>
<reference evidence="13" key="1">
    <citation type="submission" date="2017-05" db="EMBL/GenBank/DDBJ databases">
        <authorList>
            <person name="Barney B.M."/>
        </authorList>
    </citation>
    <scope>NUCLEOTIDE SEQUENCE [LARGE SCALE GENOMIC DNA]</scope>
    <source>
        <strain evidence="13">PSBB022</strain>
    </source>
</reference>
<dbReference type="GO" id="GO:0015940">
    <property type="term" value="P:pantothenate biosynthetic process"/>
    <property type="evidence" value="ECO:0007669"/>
    <property type="project" value="UniProtKB-UniRule"/>
</dbReference>
<dbReference type="InterPro" id="IPR015813">
    <property type="entry name" value="Pyrv/PenolPyrv_kinase-like_dom"/>
</dbReference>
<dbReference type="HAMAP" id="MF_00156">
    <property type="entry name" value="PanB"/>
    <property type="match status" value="1"/>
</dbReference>
<dbReference type="InterPro" id="IPR003700">
    <property type="entry name" value="Pantoate_hydroxy_MeTrfase"/>
</dbReference>
<keyword evidence="8" id="KW-0963">Cytoplasm</keyword>
<dbReference type="Pfam" id="PF02548">
    <property type="entry name" value="Pantoate_transf"/>
    <property type="match status" value="1"/>
</dbReference>
<comment type="pathway">
    <text evidence="1 8">Cofactor biosynthesis; (R)-pantothenate biosynthesis; (R)-pantoate from 3-methyl-2-oxobutanoate: step 1/2.</text>
</comment>
<feature type="binding site" evidence="8 11">
    <location>
        <position position="131"/>
    </location>
    <ligand>
        <name>Mg(2+)</name>
        <dbReference type="ChEBI" id="CHEBI:18420"/>
    </ligand>
</feature>
<dbReference type="GO" id="GO:0008168">
    <property type="term" value="F:methyltransferase activity"/>
    <property type="evidence" value="ECO:0007669"/>
    <property type="project" value="UniProtKB-KW"/>
</dbReference>
<keyword evidence="8 11" id="KW-0460">Magnesium</keyword>
<dbReference type="CDD" id="cd06557">
    <property type="entry name" value="KPHMT-like"/>
    <property type="match status" value="1"/>
</dbReference>
<dbReference type="EMBL" id="NHNI01000001">
    <property type="protein sequence ID" value="OZY87048.1"/>
    <property type="molecule type" value="Genomic_DNA"/>
</dbReference>
<evidence type="ECO:0000256" key="11">
    <source>
        <dbReference type="PIRSR" id="PIRSR000388-3"/>
    </source>
</evidence>
<dbReference type="FunFam" id="3.20.20.60:FF:000003">
    <property type="entry name" value="3-methyl-2-oxobutanoate hydroxymethyltransferase"/>
    <property type="match status" value="1"/>
</dbReference>
<protein>
    <recommendedName>
        <fullName evidence="8">3-methyl-2-oxobutanoate hydroxymethyltransferase</fullName>
        <ecNumber evidence="8">2.1.2.11</ecNumber>
    </recommendedName>
    <alternativeName>
        <fullName evidence="8">Ketopantoate hydroxymethyltransferase</fullName>
        <shortName evidence="8">KPHMT</shortName>
    </alternativeName>
</protein>
<keyword evidence="4 8" id="KW-0566">Pantothenate biosynthesis</keyword>
<evidence type="ECO:0000256" key="1">
    <source>
        <dbReference type="ARBA" id="ARBA00005033"/>
    </source>
</evidence>
<dbReference type="Proteomes" id="UP000216101">
    <property type="component" value="Unassembled WGS sequence"/>
</dbReference>
<dbReference type="GO" id="GO:0032259">
    <property type="term" value="P:methylation"/>
    <property type="evidence" value="ECO:0007669"/>
    <property type="project" value="UniProtKB-KW"/>
</dbReference>
<comment type="subunit">
    <text evidence="3 8">Homodecamer; pentamer of dimers.</text>
</comment>
<feature type="binding site" evidence="8 10">
    <location>
        <position position="129"/>
    </location>
    <ligand>
        <name>3-methyl-2-oxobutanoate</name>
        <dbReference type="ChEBI" id="CHEBI:11851"/>
    </ligand>
</feature>
<comment type="subcellular location">
    <subcellularLocation>
        <location evidence="8">Cytoplasm</location>
    </subcellularLocation>
</comment>
<dbReference type="GO" id="GO:0000287">
    <property type="term" value="F:magnesium ion binding"/>
    <property type="evidence" value="ECO:0007669"/>
    <property type="project" value="TreeGrafter"/>
</dbReference>
<evidence type="ECO:0000256" key="4">
    <source>
        <dbReference type="ARBA" id="ARBA00022655"/>
    </source>
</evidence>
<evidence type="ECO:0000256" key="2">
    <source>
        <dbReference type="ARBA" id="ARBA00008676"/>
    </source>
</evidence>
<dbReference type="NCBIfam" id="NF001452">
    <property type="entry name" value="PRK00311.1"/>
    <property type="match status" value="1"/>
</dbReference>
<comment type="cofactor">
    <cofactor evidence="8 11">
        <name>Mg(2+)</name>
        <dbReference type="ChEBI" id="CHEBI:18420"/>
    </cofactor>
    <text evidence="8 11">Binds 1 Mg(2+) ion per subunit.</text>
</comment>
<evidence type="ECO:0000313" key="13">
    <source>
        <dbReference type="Proteomes" id="UP000216101"/>
    </source>
</evidence>
<evidence type="ECO:0000256" key="5">
    <source>
        <dbReference type="ARBA" id="ARBA00022679"/>
    </source>
</evidence>
<dbReference type="GO" id="GO:0005737">
    <property type="term" value="C:cytoplasm"/>
    <property type="evidence" value="ECO:0007669"/>
    <property type="project" value="UniProtKB-SubCell"/>
</dbReference>
<evidence type="ECO:0000256" key="10">
    <source>
        <dbReference type="PIRSR" id="PIRSR000388-2"/>
    </source>
</evidence>
<evidence type="ECO:0000313" key="12">
    <source>
        <dbReference type="EMBL" id="OZY87048.1"/>
    </source>
</evidence>
<comment type="function">
    <text evidence="7 8">Catalyzes the reversible reaction in which hydroxymethyl group from 5,10-methylenetetrahydrofolate is transferred onto alpha-ketoisovalerate to form ketopantoate.</text>
</comment>
<feature type="binding site" evidence="8 11">
    <location>
        <position position="101"/>
    </location>
    <ligand>
        <name>Mg(2+)</name>
        <dbReference type="ChEBI" id="CHEBI:18420"/>
    </ligand>
</feature>
<feature type="binding site" evidence="8 10">
    <location>
        <begin position="62"/>
        <end position="63"/>
    </location>
    <ligand>
        <name>3-methyl-2-oxobutanoate</name>
        <dbReference type="ChEBI" id="CHEBI:11851"/>
    </ligand>
</feature>
<dbReference type="UniPathway" id="UPA00028">
    <property type="reaction ID" value="UER00003"/>
</dbReference>
<dbReference type="PIRSF" id="PIRSF000388">
    <property type="entry name" value="Pantoate_hydroxy_MeTrfase"/>
    <property type="match status" value="1"/>
</dbReference>
<feature type="binding site" evidence="8 11">
    <location>
        <position position="62"/>
    </location>
    <ligand>
        <name>Mg(2+)</name>
        <dbReference type="ChEBI" id="CHEBI:18420"/>
    </ligand>
</feature>
<comment type="catalytic activity">
    <reaction evidence="8">
        <text>(6R)-5,10-methylene-5,6,7,8-tetrahydrofolate + 3-methyl-2-oxobutanoate + H2O = 2-dehydropantoate + (6S)-5,6,7,8-tetrahydrofolate</text>
        <dbReference type="Rhea" id="RHEA:11824"/>
        <dbReference type="ChEBI" id="CHEBI:11561"/>
        <dbReference type="ChEBI" id="CHEBI:11851"/>
        <dbReference type="ChEBI" id="CHEBI:15377"/>
        <dbReference type="ChEBI" id="CHEBI:15636"/>
        <dbReference type="ChEBI" id="CHEBI:57453"/>
        <dbReference type="EC" id="2.1.2.11"/>
    </reaction>
</comment>
<proteinExistence type="inferred from homology"/>
<dbReference type="NCBIfam" id="TIGR00222">
    <property type="entry name" value="panB"/>
    <property type="match status" value="1"/>
</dbReference>
<feature type="binding site" evidence="8 10">
    <location>
        <position position="101"/>
    </location>
    <ligand>
        <name>3-methyl-2-oxobutanoate</name>
        <dbReference type="ChEBI" id="CHEBI:11851"/>
    </ligand>
</feature>
<dbReference type="STRING" id="1209072.GCA_000766945_01618"/>
<dbReference type="PANTHER" id="PTHR20881">
    <property type="entry name" value="3-METHYL-2-OXOBUTANOATE HYDROXYMETHYLTRANSFERASE"/>
    <property type="match status" value="1"/>
</dbReference>
<evidence type="ECO:0000256" key="6">
    <source>
        <dbReference type="ARBA" id="ARBA00022723"/>
    </source>
</evidence>
<keyword evidence="13" id="KW-1185">Reference proteome</keyword>
<comment type="similarity">
    <text evidence="2 8">Belongs to the PanB family.</text>
</comment>
<feature type="active site" description="Proton acceptor" evidence="8 9">
    <location>
        <position position="198"/>
    </location>
</feature>
<dbReference type="RefSeq" id="WP_094984549.1">
    <property type="nucleotide sequence ID" value="NZ_NHNI01000001.1"/>
</dbReference>
<gene>
    <name evidence="8" type="primary">panB</name>
    <name evidence="12" type="ORF">CBP51_08695</name>
</gene>
<evidence type="ECO:0000256" key="3">
    <source>
        <dbReference type="ARBA" id="ARBA00011424"/>
    </source>
</evidence>
<evidence type="ECO:0000256" key="7">
    <source>
        <dbReference type="ARBA" id="ARBA00056497"/>
    </source>
</evidence>
<dbReference type="InterPro" id="IPR040442">
    <property type="entry name" value="Pyrv_kinase-like_dom_sf"/>
</dbReference>
<evidence type="ECO:0000256" key="9">
    <source>
        <dbReference type="PIRSR" id="PIRSR000388-1"/>
    </source>
</evidence>
<keyword evidence="6 8" id="KW-0479">Metal-binding</keyword>
<organism evidence="12 13">
    <name type="scientific">Cellvibrio mixtus</name>
    <dbReference type="NCBI Taxonomy" id="39650"/>
    <lineage>
        <taxon>Bacteria</taxon>
        <taxon>Pseudomonadati</taxon>
        <taxon>Pseudomonadota</taxon>
        <taxon>Gammaproteobacteria</taxon>
        <taxon>Cellvibrionales</taxon>
        <taxon>Cellvibrionaceae</taxon>
        <taxon>Cellvibrio</taxon>
    </lineage>
</organism>
<dbReference type="GO" id="GO:0003864">
    <property type="term" value="F:3-methyl-2-oxobutanoate hydroxymethyltransferase activity"/>
    <property type="evidence" value="ECO:0007669"/>
    <property type="project" value="UniProtKB-UniRule"/>
</dbReference>
<evidence type="ECO:0000256" key="8">
    <source>
        <dbReference type="HAMAP-Rule" id="MF_00156"/>
    </source>
</evidence>
<keyword evidence="12" id="KW-0489">Methyltransferase</keyword>